<dbReference type="InterPro" id="IPR007197">
    <property type="entry name" value="rSAM"/>
</dbReference>
<reference evidence="8" key="1">
    <citation type="submission" date="2014-01" db="EMBL/GenBank/DDBJ databases">
        <title>The Genome Sequence of Fusobacterium nucleatum 13_3C.</title>
        <authorList>
            <consortium name="The Broad Institute Genomics Platform"/>
            <person name="Earl A."/>
            <person name="Allen-Vercoe E."/>
            <person name="Daigneault M."/>
            <person name="Young S.K."/>
            <person name="Zeng Q."/>
            <person name="Gargeya S."/>
            <person name="Fitzgerald M."/>
            <person name="Abouelleil A."/>
            <person name="Alvarado L."/>
            <person name="Chapman S.B."/>
            <person name="Gainer-Dewar J."/>
            <person name="Goldberg J."/>
            <person name="Griggs A."/>
            <person name="Gujja S."/>
            <person name="Hansen M."/>
            <person name="Howarth C."/>
            <person name="Imamovic A."/>
            <person name="Ireland A."/>
            <person name="Larimer J."/>
            <person name="McCowan C."/>
            <person name="Murphy C."/>
            <person name="Pearson M."/>
            <person name="Poon T.W."/>
            <person name="Priest M."/>
            <person name="Roberts A."/>
            <person name="Saif S."/>
            <person name="Shea T."/>
            <person name="Sykes S."/>
            <person name="Wortman J."/>
            <person name="Nusbaum C."/>
            <person name="Birren B."/>
        </authorList>
    </citation>
    <scope>NUCLEOTIDE SEQUENCE [LARGE SCALE GENOMIC DNA]</scope>
    <source>
        <strain evidence="8">13_3C</strain>
    </source>
</reference>
<dbReference type="GO" id="GO:0003824">
    <property type="term" value="F:catalytic activity"/>
    <property type="evidence" value="ECO:0007669"/>
    <property type="project" value="InterPro"/>
</dbReference>
<dbReference type="SFLD" id="SFLDS00029">
    <property type="entry name" value="Radical_SAM"/>
    <property type="match status" value="1"/>
</dbReference>
<protein>
    <recommendedName>
        <fullName evidence="7">Radical SAM core domain-containing protein</fullName>
    </recommendedName>
</protein>
<dbReference type="SUPFAM" id="SSF102114">
    <property type="entry name" value="Radical SAM enzymes"/>
    <property type="match status" value="1"/>
</dbReference>
<dbReference type="AlphaFoldDB" id="X7RW42"/>
<dbReference type="GO" id="GO:0046872">
    <property type="term" value="F:metal ion binding"/>
    <property type="evidence" value="ECO:0007669"/>
    <property type="project" value="UniProtKB-KW"/>
</dbReference>
<dbReference type="InterPro" id="IPR013785">
    <property type="entry name" value="Aldolase_TIM"/>
</dbReference>
<keyword evidence="5" id="KW-0408">Iron</keyword>
<accession>X7RW42</accession>
<dbReference type="CDD" id="cd01335">
    <property type="entry name" value="Radical_SAM"/>
    <property type="match status" value="1"/>
</dbReference>
<dbReference type="SFLD" id="SFLDG01067">
    <property type="entry name" value="SPASM/twitch_domain_containing"/>
    <property type="match status" value="1"/>
</dbReference>
<sequence>MYYHLNKEETNHFSIILTSKCNLNCSYCHFFSKHDRANALDLPENLLDDYLNFIKYFNEHTISKNSVRFSGGDPIILGDKLFEIADKTYKITNLKPFILTGGKGINKDWINKARKSHLTHAYISIENPLNPDIGAMNPYQILDLINTYSSDEFKLLPGVTVVRNEDFKDIFKISNIIYDAIGYLPCIQEINYLPYKSPTDQELADLYENLYMVVKKYSPNNPINMFSYISPEFSSVNNQKPSYLYELNLDNTHSIGKTSMDVAFKKILKFRELNYPKLNCKVTDCDWHDVCQNIKWLWKLSNTNVTSEEKLKDYCRFKKTINSAFYDALINQ</sequence>
<evidence type="ECO:0000256" key="2">
    <source>
        <dbReference type="ARBA" id="ARBA00022485"/>
    </source>
</evidence>
<gene>
    <name evidence="8" type="ORF">HMPREF2085_02401</name>
</gene>
<dbReference type="InterPro" id="IPR058240">
    <property type="entry name" value="rSAM_sf"/>
</dbReference>
<keyword evidence="3" id="KW-0949">S-adenosyl-L-methionine</keyword>
<dbReference type="GO" id="GO:0051539">
    <property type="term" value="F:4 iron, 4 sulfur cluster binding"/>
    <property type="evidence" value="ECO:0007669"/>
    <property type="project" value="UniProtKB-KW"/>
</dbReference>
<keyword evidence="6" id="KW-0411">Iron-sulfur</keyword>
<comment type="cofactor">
    <cofactor evidence="1">
        <name>[4Fe-4S] cluster</name>
        <dbReference type="ChEBI" id="CHEBI:49883"/>
    </cofactor>
</comment>
<dbReference type="HOGENOM" id="CLU_818331_0_0_0"/>
<proteinExistence type="predicted"/>
<keyword evidence="2" id="KW-0004">4Fe-4S</keyword>
<dbReference type="PROSITE" id="PS01305">
    <property type="entry name" value="MOAA_NIFB_PQQE"/>
    <property type="match status" value="1"/>
</dbReference>
<evidence type="ECO:0000256" key="3">
    <source>
        <dbReference type="ARBA" id="ARBA00022691"/>
    </source>
</evidence>
<comment type="caution">
    <text evidence="8">The sequence shown here is derived from an EMBL/GenBank/DDBJ whole genome shotgun (WGS) entry which is preliminary data.</text>
</comment>
<keyword evidence="4" id="KW-0479">Metal-binding</keyword>
<dbReference type="PROSITE" id="PS51918">
    <property type="entry name" value="RADICAL_SAM"/>
    <property type="match status" value="1"/>
</dbReference>
<evidence type="ECO:0000256" key="4">
    <source>
        <dbReference type="ARBA" id="ARBA00022723"/>
    </source>
</evidence>
<dbReference type="PATRIC" id="fig|1357398.3.peg.2357"/>
<dbReference type="Gene3D" id="3.20.20.70">
    <property type="entry name" value="Aldolase class I"/>
    <property type="match status" value="1"/>
</dbReference>
<dbReference type="InterPro" id="IPR000385">
    <property type="entry name" value="MoaA_NifB_PqqE_Fe-S-bd_CS"/>
</dbReference>
<evidence type="ECO:0000256" key="1">
    <source>
        <dbReference type="ARBA" id="ARBA00001966"/>
    </source>
</evidence>
<feature type="domain" description="Radical SAM core" evidence="7">
    <location>
        <begin position="7"/>
        <end position="220"/>
    </location>
</feature>
<dbReference type="PANTHER" id="PTHR43787">
    <property type="entry name" value="FEMO COFACTOR BIOSYNTHESIS PROTEIN NIFB-RELATED"/>
    <property type="match status" value="1"/>
</dbReference>
<dbReference type="EMBL" id="JAOZ01000016">
    <property type="protein sequence ID" value="ETZ25374.1"/>
    <property type="molecule type" value="Genomic_DNA"/>
</dbReference>
<dbReference type="OrthoDB" id="9808591at2"/>
<dbReference type="Pfam" id="PF04055">
    <property type="entry name" value="Radical_SAM"/>
    <property type="match status" value="1"/>
</dbReference>
<evidence type="ECO:0000256" key="5">
    <source>
        <dbReference type="ARBA" id="ARBA00023004"/>
    </source>
</evidence>
<evidence type="ECO:0000256" key="6">
    <source>
        <dbReference type="ARBA" id="ARBA00023014"/>
    </source>
</evidence>
<organism evidence="8">
    <name type="scientific">Fusobacterium nucleatum 13_3C</name>
    <dbReference type="NCBI Taxonomy" id="1357398"/>
    <lineage>
        <taxon>Bacteria</taxon>
        <taxon>Fusobacteriati</taxon>
        <taxon>Fusobacteriota</taxon>
        <taxon>Fusobacteriia</taxon>
        <taxon>Fusobacteriales</taxon>
        <taxon>Fusobacteriaceae</taxon>
        <taxon>Fusobacterium</taxon>
    </lineage>
</organism>
<evidence type="ECO:0000259" key="7">
    <source>
        <dbReference type="PROSITE" id="PS51918"/>
    </source>
</evidence>
<evidence type="ECO:0000313" key="8">
    <source>
        <dbReference type="EMBL" id="ETZ25374.1"/>
    </source>
</evidence>
<name>X7RW42_FUSNU</name>